<evidence type="ECO:0000313" key="2">
    <source>
        <dbReference type="Proteomes" id="UP000315711"/>
    </source>
</evidence>
<dbReference type="RefSeq" id="WP_144451486.1">
    <property type="nucleotide sequence ID" value="NZ_VLKZ01000011.1"/>
</dbReference>
<reference evidence="1 2" key="1">
    <citation type="journal article" date="2015" name="Stand. Genomic Sci.">
        <title>Genomic Encyclopedia of Bacterial and Archaeal Type Strains, Phase III: the genomes of soil and plant-associated and newly described type strains.</title>
        <authorList>
            <person name="Whitman W.B."/>
            <person name="Woyke T."/>
            <person name="Klenk H.P."/>
            <person name="Zhou Y."/>
            <person name="Lilburn T.G."/>
            <person name="Beck B.J."/>
            <person name="De Vos P."/>
            <person name="Vandamme P."/>
            <person name="Eisen J.A."/>
            <person name="Garrity G."/>
            <person name="Hugenholtz P."/>
            <person name="Kyrpides N.C."/>
        </authorList>
    </citation>
    <scope>NUCLEOTIDE SEQUENCE [LARGE SCALE GENOMIC DNA]</scope>
    <source>
        <strain evidence="1 2">CGMCC 1.10116</strain>
    </source>
</reference>
<dbReference type="SUPFAM" id="SSF54637">
    <property type="entry name" value="Thioesterase/thiol ester dehydrase-isomerase"/>
    <property type="match status" value="1"/>
</dbReference>
<sequence length="147" mass="16799">MENKQRRYWEDVQIGDEIPSLHFPLSVARLVMAAGANRDFNSIHHNSEYAKQTGAPEMYANIIFLYGMWERTVRNFIGLSGTIKSVKEFRMKVFNTVGETVMTKGIVKKKWHENNESLVELEVWSENSGNITVGPGQVVITLPKKNQ</sequence>
<comment type="caution">
    <text evidence="1">The sequence shown here is derived from an EMBL/GenBank/DDBJ whole genome shotgun (WGS) entry which is preliminary data.</text>
</comment>
<protein>
    <submittedName>
        <fullName evidence="1">Acyl dehydratase</fullName>
    </submittedName>
</protein>
<proteinExistence type="predicted"/>
<dbReference type="EMBL" id="VLKZ01000011">
    <property type="protein sequence ID" value="TWI53981.1"/>
    <property type="molecule type" value="Genomic_DNA"/>
</dbReference>
<evidence type="ECO:0000313" key="1">
    <source>
        <dbReference type="EMBL" id="TWI53981.1"/>
    </source>
</evidence>
<accession>A0A562QB49</accession>
<organism evidence="1 2">
    <name type="scientific">Halalkalibacter nanhaiisediminis</name>
    <dbReference type="NCBI Taxonomy" id="688079"/>
    <lineage>
        <taxon>Bacteria</taxon>
        <taxon>Bacillati</taxon>
        <taxon>Bacillota</taxon>
        <taxon>Bacilli</taxon>
        <taxon>Bacillales</taxon>
        <taxon>Bacillaceae</taxon>
        <taxon>Halalkalibacter</taxon>
    </lineage>
</organism>
<dbReference type="Gene3D" id="3.10.129.10">
    <property type="entry name" value="Hotdog Thioesterase"/>
    <property type="match status" value="1"/>
</dbReference>
<gene>
    <name evidence="1" type="ORF">IQ10_03291</name>
</gene>
<dbReference type="AlphaFoldDB" id="A0A562QB49"/>
<name>A0A562QB49_9BACI</name>
<dbReference type="OrthoDB" id="9800237at2"/>
<dbReference type="Proteomes" id="UP000315711">
    <property type="component" value="Unassembled WGS sequence"/>
</dbReference>
<keyword evidence="2" id="KW-1185">Reference proteome</keyword>
<dbReference type="InterPro" id="IPR029069">
    <property type="entry name" value="HotDog_dom_sf"/>
</dbReference>